<organism evidence="13">
    <name type="scientific">Hirondellea gigas</name>
    <dbReference type="NCBI Taxonomy" id="1518452"/>
    <lineage>
        <taxon>Eukaryota</taxon>
        <taxon>Metazoa</taxon>
        <taxon>Ecdysozoa</taxon>
        <taxon>Arthropoda</taxon>
        <taxon>Crustacea</taxon>
        <taxon>Multicrustacea</taxon>
        <taxon>Malacostraca</taxon>
        <taxon>Eumalacostraca</taxon>
        <taxon>Peracarida</taxon>
        <taxon>Amphipoda</taxon>
        <taxon>Amphilochidea</taxon>
        <taxon>Lysianassida</taxon>
        <taxon>Lysianassidira</taxon>
        <taxon>Lysianassoidea</taxon>
        <taxon>Lysianassidae</taxon>
        <taxon>Hirondellea</taxon>
    </lineage>
</organism>
<evidence type="ECO:0000256" key="10">
    <source>
        <dbReference type="PROSITE-ProRule" id="PRU10141"/>
    </source>
</evidence>
<evidence type="ECO:0000256" key="7">
    <source>
        <dbReference type="ARBA" id="ARBA00022840"/>
    </source>
</evidence>
<evidence type="ECO:0000259" key="12">
    <source>
        <dbReference type="PROSITE" id="PS50011"/>
    </source>
</evidence>
<dbReference type="PANTHER" id="PTHR44899">
    <property type="entry name" value="CAMK FAMILY PROTEIN KINASE"/>
    <property type="match status" value="1"/>
</dbReference>
<evidence type="ECO:0000313" key="13">
    <source>
        <dbReference type="EMBL" id="LAC27164.1"/>
    </source>
</evidence>
<comment type="catalytic activity">
    <reaction evidence="9">
        <text>L-seryl-[protein] + ATP = O-phospho-L-seryl-[protein] + ADP + H(+)</text>
        <dbReference type="Rhea" id="RHEA:17989"/>
        <dbReference type="Rhea" id="RHEA-COMP:9863"/>
        <dbReference type="Rhea" id="RHEA-COMP:11604"/>
        <dbReference type="ChEBI" id="CHEBI:15378"/>
        <dbReference type="ChEBI" id="CHEBI:29999"/>
        <dbReference type="ChEBI" id="CHEBI:30616"/>
        <dbReference type="ChEBI" id="CHEBI:83421"/>
        <dbReference type="ChEBI" id="CHEBI:456216"/>
        <dbReference type="EC" id="2.7.11.1"/>
    </reaction>
</comment>
<dbReference type="SMART" id="SM00220">
    <property type="entry name" value="S_TKc"/>
    <property type="match status" value="1"/>
</dbReference>
<name>A0A6A7GA08_9CRUS</name>
<dbReference type="InterPro" id="IPR000719">
    <property type="entry name" value="Prot_kinase_dom"/>
</dbReference>
<dbReference type="InterPro" id="IPR051131">
    <property type="entry name" value="NEK_Ser/Thr_kinase_NIMA"/>
</dbReference>
<feature type="region of interest" description="Disordered" evidence="11">
    <location>
        <begin position="480"/>
        <end position="509"/>
    </location>
</feature>
<dbReference type="EC" id="2.7.11.1" evidence="2"/>
<keyword evidence="6 13" id="KW-0418">Kinase</keyword>
<evidence type="ECO:0000256" key="6">
    <source>
        <dbReference type="ARBA" id="ARBA00022777"/>
    </source>
</evidence>
<dbReference type="PROSITE" id="PS00107">
    <property type="entry name" value="PROTEIN_KINASE_ATP"/>
    <property type="match status" value="1"/>
</dbReference>
<dbReference type="CDD" id="cd08215">
    <property type="entry name" value="STKc_Nek"/>
    <property type="match status" value="1"/>
</dbReference>
<dbReference type="AlphaFoldDB" id="A0A6A7GA08"/>
<evidence type="ECO:0000256" key="2">
    <source>
        <dbReference type="ARBA" id="ARBA00012513"/>
    </source>
</evidence>
<feature type="region of interest" description="Disordered" evidence="11">
    <location>
        <begin position="402"/>
        <end position="439"/>
    </location>
</feature>
<protein>
    <recommendedName>
        <fullName evidence="2">non-specific serine/threonine protein kinase</fullName>
        <ecNumber evidence="2">2.7.11.1</ecNumber>
    </recommendedName>
</protein>
<keyword evidence="4" id="KW-0808">Transferase</keyword>
<sequence>MQTCKVLRTIGQGRFGRALLVETPSKQLLVLKEISLANLSDEHIEKALQEVVVLRHLRHKHIVSYVESFESGQCLYIVMEFCAGGDLDHRIRQAIKMKQWFQEDRILTWFCQIASALFLCHSNKVVHRDLKTKNIFLTDDDLIKLGDFGISRILDRTLSLANTLVGTPCTMSPEIVNAKPYSFKSDVWALGCVLFELLSLRSPFGSENIAQVFDRIRHSEPPTIPKHYTQSIAALVSDMLQKDPTLRPSLPEIFQRPIIIKAMERSATVLPPPDERTLPLLQRETSYEDITHGSTFTGASSYGMSDPIDSFSKPTTPCARHGCSRQISIHDMTGFCEDCQPIQSEPVGEYPSESDTRHDSLLKSTLRNEIQDIMNQIAPQHSTSVRAALPRQLSADLYGQFRNSPADFSRPHAPGISNRSSIQPKSPPRNLPPEADPSSVLQFDIDSLNLEESLLSPPSSDGAKSSFALIPVIFDEKSDTDLDSDRSFGSKDAATEPVRSSRSRHSRERSLSLGDMRVYAKQIKSNRKRVAILRNIDPGYGKSTENSQFWENSKAARLFQLSIGSMSDEKITDAHKKIKRSRKFRMRVKKRLLRLVNR</sequence>
<dbReference type="SUPFAM" id="SSF56112">
    <property type="entry name" value="Protein kinase-like (PK-like)"/>
    <property type="match status" value="1"/>
</dbReference>
<dbReference type="InterPro" id="IPR017441">
    <property type="entry name" value="Protein_kinase_ATP_BS"/>
</dbReference>
<dbReference type="InterPro" id="IPR011009">
    <property type="entry name" value="Kinase-like_dom_sf"/>
</dbReference>
<evidence type="ECO:0000256" key="11">
    <source>
        <dbReference type="SAM" id="MobiDB-lite"/>
    </source>
</evidence>
<dbReference type="GO" id="GO:0004674">
    <property type="term" value="F:protein serine/threonine kinase activity"/>
    <property type="evidence" value="ECO:0007669"/>
    <property type="project" value="UniProtKB-KW"/>
</dbReference>
<dbReference type="Gene3D" id="3.30.200.20">
    <property type="entry name" value="Phosphorylase Kinase, domain 1"/>
    <property type="match status" value="1"/>
</dbReference>
<reference evidence="13" key="1">
    <citation type="submission" date="2017-11" db="EMBL/GenBank/DDBJ databases">
        <title>The sensing device of the deep-sea amphipod.</title>
        <authorList>
            <person name="Kobayashi H."/>
            <person name="Nagahama T."/>
            <person name="Arai W."/>
            <person name="Sasagawa Y."/>
            <person name="Umeda M."/>
            <person name="Hayashi T."/>
            <person name="Nikaido I."/>
            <person name="Watanabe H."/>
            <person name="Oguri K."/>
            <person name="Kitazato H."/>
            <person name="Fujioka K."/>
            <person name="Kido Y."/>
            <person name="Takami H."/>
        </authorList>
    </citation>
    <scope>NUCLEOTIDE SEQUENCE</scope>
    <source>
        <tissue evidence="13">Whole body</tissue>
    </source>
</reference>
<evidence type="ECO:0000256" key="8">
    <source>
        <dbReference type="ARBA" id="ARBA00047899"/>
    </source>
</evidence>
<feature type="compositionally biased region" description="Pro residues" evidence="11">
    <location>
        <begin position="425"/>
        <end position="435"/>
    </location>
</feature>
<proteinExistence type="evidence at transcript level"/>
<accession>A0A6A7GA08</accession>
<comment type="similarity">
    <text evidence="1">Belongs to the protein kinase superfamily. NEK Ser/Thr protein kinase family. NIMA subfamily.</text>
</comment>
<keyword evidence="3" id="KW-0723">Serine/threonine-protein kinase</keyword>
<dbReference type="PANTHER" id="PTHR44899:SF10">
    <property type="entry name" value="NIMA-RELATED KINASE 2"/>
    <property type="match status" value="1"/>
</dbReference>
<dbReference type="PROSITE" id="PS50011">
    <property type="entry name" value="PROTEIN_KINASE_DOM"/>
    <property type="match status" value="1"/>
</dbReference>
<evidence type="ECO:0000256" key="5">
    <source>
        <dbReference type="ARBA" id="ARBA00022741"/>
    </source>
</evidence>
<feature type="compositionally biased region" description="Basic and acidic residues" evidence="11">
    <location>
        <begin position="480"/>
        <end position="489"/>
    </location>
</feature>
<dbReference type="GO" id="GO:0005524">
    <property type="term" value="F:ATP binding"/>
    <property type="evidence" value="ECO:0007669"/>
    <property type="project" value="UniProtKB-UniRule"/>
</dbReference>
<feature type="binding site" evidence="10">
    <location>
        <position position="32"/>
    </location>
    <ligand>
        <name>ATP</name>
        <dbReference type="ChEBI" id="CHEBI:30616"/>
    </ligand>
</feature>
<dbReference type="EMBL" id="IACT01008052">
    <property type="protein sequence ID" value="LAC27164.1"/>
    <property type="molecule type" value="mRNA"/>
</dbReference>
<feature type="domain" description="Protein kinase" evidence="12">
    <location>
        <begin position="4"/>
        <end position="259"/>
    </location>
</feature>
<evidence type="ECO:0000256" key="3">
    <source>
        <dbReference type="ARBA" id="ARBA00022527"/>
    </source>
</evidence>
<dbReference type="Gene3D" id="1.10.510.10">
    <property type="entry name" value="Transferase(Phosphotransferase) domain 1"/>
    <property type="match status" value="1"/>
</dbReference>
<evidence type="ECO:0000256" key="4">
    <source>
        <dbReference type="ARBA" id="ARBA00022679"/>
    </source>
</evidence>
<keyword evidence="7 10" id="KW-0067">ATP-binding</keyword>
<dbReference type="InterPro" id="IPR008271">
    <property type="entry name" value="Ser/Thr_kinase_AS"/>
</dbReference>
<comment type="catalytic activity">
    <reaction evidence="8">
        <text>L-threonyl-[protein] + ATP = O-phospho-L-threonyl-[protein] + ADP + H(+)</text>
        <dbReference type="Rhea" id="RHEA:46608"/>
        <dbReference type="Rhea" id="RHEA-COMP:11060"/>
        <dbReference type="Rhea" id="RHEA-COMP:11605"/>
        <dbReference type="ChEBI" id="CHEBI:15378"/>
        <dbReference type="ChEBI" id="CHEBI:30013"/>
        <dbReference type="ChEBI" id="CHEBI:30616"/>
        <dbReference type="ChEBI" id="CHEBI:61977"/>
        <dbReference type="ChEBI" id="CHEBI:456216"/>
        <dbReference type="EC" id="2.7.11.1"/>
    </reaction>
</comment>
<keyword evidence="5 10" id="KW-0547">Nucleotide-binding</keyword>
<evidence type="ECO:0000256" key="9">
    <source>
        <dbReference type="ARBA" id="ARBA00048679"/>
    </source>
</evidence>
<dbReference type="FunFam" id="3.30.200.20:FF:000097">
    <property type="entry name" value="Probable serine/threonine-protein kinase nek1"/>
    <property type="match status" value="1"/>
</dbReference>
<dbReference type="Pfam" id="PF00069">
    <property type="entry name" value="Pkinase"/>
    <property type="match status" value="1"/>
</dbReference>
<evidence type="ECO:0000256" key="1">
    <source>
        <dbReference type="ARBA" id="ARBA00010886"/>
    </source>
</evidence>
<dbReference type="PROSITE" id="PS00108">
    <property type="entry name" value="PROTEIN_KINASE_ST"/>
    <property type="match status" value="1"/>
</dbReference>